<dbReference type="PANTHER" id="PTHR42755:SF1">
    <property type="entry name" value="3-DEOXY-D-MANNO-OCTULOSONIC ACID TRANSFERASE, MITOCHONDRIAL-RELATED"/>
    <property type="match status" value="1"/>
</dbReference>
<keyword evidence="1 3" id="KW-0808">Transferase</keyword>
<evidence type="ECO:0000256" key="1">
    <source>
        <dbReference type="RuleBase" id="RU365103"/>
    </source>
</evidence>
<comment type="function">
    <text evidence="1">Involved in lipopolysaccharide (LPS) biosynthesis. Catalyzes the transfer of 3-deoxy-D-manno-octulosonate (Kdo) residue(s) from CMP-Kdo to lipid IV(A), the tetraacyldisaccharide-1,4'-bisphosphate precursor of lipid A.</text>
</comment>
<dbReference type="UniPathway" id="UPA00958"/>
<dbReference type="OrthoDB" id="9789797at2"/>
<dbReference type="AlphaFoldDB" id="A0A422QYS0"/>
<keyword evidence="1" id="KW-0472">Membrane</keyword>
<dbReference type="Gene3D" id="3.40.50.2000">
    <property type="entry name" value="Glycogen Phosphorylase B"/>
    <property type="match status" value="1"/>
</dbReference>
<comment type="similarity">
    <text evidence="1">Belongs to the glycosyltransferase group 1 family.</text>
</comment>
<keyword evidence="1" id="KW-0448">Lipopolysaccharide biosynthesis</keyword>
<dbReference type="InterPro" id="IPR007507">
    <property type="entry name" value="Glycos_transf_N"/>
</dbReference>
<dbReference type="Proteomes" id="UP000238137">
    <property type="component" value="Unassembled WGS sequence"/>
</dbReference>
<dbReference type="GO" id="GO:0009245">
    <property type="term" value="P:lipid A biosynthetic process"/>
    <property type="evidence" value="ECO:0007669"/>
    <property type="project" value="TreeGrafter"/>
</dbReference>
<dbReference type="Pfam" id="PF04413">
    <property type="entry name" value="Glycos_transf_N"/>
    <property type="match status" value="1"/>
</dbReference>
<name>A0A422QYS0_9RHOB</name>
<comment type="pathway">
    <text evidence="1">Bacterial outer membrane biogenesis; LPS core biosynthesis.</text>
</comment>
<comment type="caution">
    <text evidence="3">The sequence shown here is derived from an EMBL/GenBank/DDBJ whole genome shotgun (WGS) entry which is preliminary data.</text>
</comment>
<proteinExistence type="inferred from homology"/>
<dbReference type="GO" id="GO:0043842">
    <property type="term" value="F:Kdo transferase activity"/>
    <property type="evidence" value="ECO:0007669"/>
    <property type="project" value="UniProtKB-EC"/>
</dbReference>
<evidence type="ECO:0000259" key="2">
    <source>
        <dbReference type="Pfam" id="PF04413"/>
    </source>
</evidence>
<dbReference type="EC" id="2.4.99.12" evidence="1"/>
<dbReference type="GO" id="GO:0009244">
    <property type="term" value="P:lipopolysaccharide core region biosynthetic process"/>
    <property type="evidence" value="ECO:0007669"/>
    <property type="project" value="UniProtKB-UniRule"/>
</dbReference>
<dbReference type="GO" id="GO:0005886">
    <property type="term" value="C:plasma membrane"/>
    <property type="evidence" value="ECO:0007669"/>
    <property type="project" value="UniProtKB-SubCell"/>
</dbReference>
<gene>
    <name evidence="3" type="ORF">A7A09_005625</name>
</gene>
<evidence type="ECO:0000313" key="4">
    <source>
        <dbReference type="Proteomes" id="UP000238137"/>
    </source>
</evidence>
<protein>
    <recommendedName>
        <fullName evidence="1">3-deoxy-D-manno-octulosonic acid transferase</fullName>
        <shortName evidence="1">Kdo transferase</shortName>
        <ecNumber evidence="1">2.4.99.12</ecNumber>
    </recommendedName>
    <alternativeName>
        <fullName evidence="1">Lipid IV(A) 3-deoxy-D-manno-octulosonic acid transferase</fullName>
    </alternativeName>
</protein>
<accession>A0A422QYS0</accession>
<reference evidence="3" key="1">
    <citation type="submission" date="2018-05" db="EMBL/GenBank/DDBJ databases">
        <title>Reclassification of Methylarcula marina and Methylarcula terricola as Paracoccus methylarcula sp.nov., comb.nov. and Paracoccus terricola comb.nov.</title>
        <authorList>
            <person name="Shmareva M.N."/>
            <person name="Doronina N.V."/>
            <person name="Vasilenko O.V."/>
            <person name="Tarlachkov S.V."/>
            <person name="Trotsenko Y.A."/>
        </authorList>
    </citation>
    <scope>NUCLEOTIDE SEQUENCE [LARGE SCALE GENOMIC DNA]</scope>
    <source>
        <strain evidence="3">VKM B-2159</strain>
    </source>
</reference>
<dbReference type="InterPro" id="IPR039901">
    <property type="entry name" value="Kdotransferase"/>
</dbReference>
<sequence length="391" mass="42151">MAVAGLGRLGLWLQLRHETPDQPDAPLPSGTGPLLILAASRPNHAARAQIRAMLEKRRPDLRILETSAGGLPDQETDRAAMRRLIRRAEPFAVLLLGTELPAALIVSAVELGIPVIMGEARFDRSEARWSLRAGMRRELLGMVSTLFVTDIDSHHLARRIGIAPGKVSMTGPVAEIHDPLPCNEAERSTLAELLGGRHSWLAACVPPSEEDAVLGAHLAALHQSHRALLFLVPTDPDRIIPLQERFEQNGLIVARRDLDEEPDEEVQVMIAETNAELGLWYRLAPVTYMGGTLSGDDELTRHPFEPAALGSAVIHGPFTRRFSTEWQQLDGGNAARLVPGPEALADSVAELTRPDLVADLAGNAWTVSTGGAGVAMQITSAVLDALEDAGQ</sequence>
<keyword evidence="1" id="KW-1003">Cell membrane</keyword>
<feature type="domain" description="3-deoxy-D-manno-octulosonic-acid transferase N-terminal" evidence="2">
    <location>
        <begin position="79"/>
        <end position="171"/>
    </location>
</feature>
<comment type="catalytic activity">
    <reaction evidence="1">
        <text>lipid IVA (E. coli) + CMP-3-deoxy-beta-D-manno-octulosonate = alpha-Kdo-(2-&gt;6)-lipid IVA (E. coli) + CMP + H(+)</text>
        <dbReference type="Rhea" id="RHEA:28066"/>
        <dbReference type="ChEBI" id="CHEBI:15378"/>
        <dbReference type="ChEBI" id="CHEBI:58603"/>
        <dbReference type="ChEBI" id="CHEBI:60364"/>
        <dbReference type="ChEBI" id="CHEBI:60377"/>
        <dbReference type="ChEBI" id="CHEBI:85987"/>
        <dbReference type="EC" id="2.4.99.12"/>
    </reaction>
</comment>
<dbReference type="RefSeq" id="WP_106690488.1">
    <property type="nucleotide sequence ID" value="NZ_PXNQ02000003.1"/>
</dbReference>
<dbReference type="EMBL" id="PXNQ02000003">
    <property type="protein sequence ID" value="RNF35134.1"/>
    <property type="molecule type" value="Genomic_DNA"/>
</dbReference>
<organism evidence="3 4">
    <name type="scientific">Paracoccus methylarcula</name>
    <dbReference type="NCBI Taxonomy" id="72022"/>
    <lineage>
        <taxon>Bacteria</taxon>
        <taxon>Pseudomonadati</taxon>
        <taxon>Pseudomonadota</taxon>
        <taxon>Alphaproteobacteria</taxon>
        <taxon>Rhodobacterales</taxon>
        <taxon>Paracoccaceae</taxon>
        <taxon>Paracoccus</taxon>
    </lineage>
</organism>
<keyword evidence="4" id="KW-1185">Reference proteome</keyword>
<evidence type="ECO:0000313" key="3">
    <source>
        <dbReference type="EMBL" id="RNF35134.1"/>
    </source>
</evidence>
<dbReference type="PANTHER" id="PTHR42755">
    <property type="entry name" value="3-DEOXY-MANNO-OCTULOSONATE CYTIDYLYLTRANSFERASE"/>
    <property type="match status" value="1"/>
</dbReference>
<comment type="subcellular location">
    <subcellularLocation>
        <location evidence="1">Cell membrane</location>
    </subcellularLocation>
</comment>